<dbReference type="GO" id="GO:0008081">
    <property type="term" value="F:phosphoric diester hydrolase activity"/>
    <property type="evidence" value="ECO:0007669"/>
    <property type="project" value="InterPro"/>
</dbReference>
<dbReference type="GO" id="GO:0006629">
    <property type="term" value="P:lipid metabolic process"/>
    <property type="evidence" value="ECO:0007669"/>
    <property type="project" value="InterPro"/>
</dbReference>
<dbReference type="CDD" id="cd08586">
    <property type="entry name" value="PI-PLCc_BcPLC_like"/>
    <property type="match status" value="1"/>
</dbReference>
<dbReference type="OrthoDB" id="10257314at2759"/>
<dbReference type="PROSITE" id="PS50007">
    <property type="entry name" value="PIPLC_X_DOMAIN"/>
    <property type="match status" value="1"/>
</dbReference>
<dbReference type="Proteomes" id="UP001153461">
    <property type="component" value="Unassembled WGS sequence"/>
</dbReference>
<evidence type="ECO:0000313" key="3">
    <source>
        <dbReference type="Proteomes" id="UP001153461"/>
    </source>
</evidence>
<dbReference type="InterPro" id="IPR017946">
    <property type="entry name" value="PLC-like_Pdiesterase_TIM-brl"/>
</dbReference>
<protein>
    <recommendedName>
        <fullName evidence="1">Phosphatidylinositol-specific phospholipase C X domain-containing protein</fullName>
    </recommendedName>
</protein>
<reference evidence="2" key="1">
    <citation type="submission" date="2021-07" db="EMBL/GenBank/DDBJ databases">
        <authorList>
            <person name="Branca A.L. A."/>
        </authorList>
    </citation>
    <scope>NUCLEOTIDE SEQUENCE</scope>
</reference>
<organism evidence="2 3">
    <name type="scientific">Penicillium nalgiovense</name>
    <dbReference type="NCBI Taxonomy" id="60175"/>
    <lineage>
        <taxon>Eukaryota</taxon>
        <taxon>Fungi</taxon>
        <taxon>Dikarya</taxon>
        <taxon>Ascomycota</taxon>
        <taxon>Pezizomycotina</taxon>
        <taxon>Eurotiomycetes</taxon>
        <taxon>Eurotiomycetidae</taxon>
        <taxon>Eurotiales</taxon>
        <taxon>Aspergillaceae</taxon>
        <taxon>Penicillium</taxon>
    </lineage>
</organism>
<dbReference type="InterPro" id="IPR000909">
    <property type="entry name" value="PLipase_C_PInositol-sp_X_dom"/>
</dbReference>
<name>A0A9W4IGK2_PENNA</name>
<accession>A0A9W4IGK2</accession>
<sequence length="594" mass="67253">MASILANDETNLYNMQYGVSPGVLDPGRQGRARRDTNCLHRISDAVPRTDLENLRSVLRSRYSRESALRAKNKGSPIGDRPLIPSGGVIHFNLSSPGSRFLSILRQTLRTRTFTDITSKCQFTMVAEHLTIRNNTSTPITLKRIERFQAPEKDGFTAFSTMARNFTQVLTNQTRNEEVSSIEQDSRPFEEKDVDIHVEPFATKKTELRSFIDSDKERMRLIFETEGQRYQIQVPVPTAESAGMKALSEKPKHRFTGVFVTPESFLAIFSSANLNAWMRELRDDTLVSALSIPGTHNSPTCHIAPPSVRCQAVSPKEQLENGVRFFDIRVQPQYPEDAARDELVLVHSAFPISLTGNKYFRDLMSEVDEFLERNPSETLIVSVKREGTGNATDEQLSRILHDHYAKAGSRWWVRPKIPTLGEARGKVILMRRFNLQEKLRGEHGGNGWGIDAAAWADNTPNATCPSGQLCIQDFYEVMETMNIEKKIKFVSEQIDRASCCRYPFGVQPDMHATKAFPFHVNFLSASNFWKTDTWPEKVAAKVNPAVVDYICRRGKEHDADCSTGILVTDWVGLHGDWDLVRCIVGMNAKLRLRRE</sequence>
<dbReference type="PANTHER" id="PTHR13593:SF113">
    <property type="entry name" value="SI:DKEY-266F7.9"/>
    <property type="match status" value="1"/>
</dbReference>
<evidence type="ECO:0000259" key="1">
    <source>
        <dbReference type="SMART" id="SM00148"/>
    </source>
</evidence>
<gene>
    <name evidence="2" type="ORF">PNAL_LOCUS9259</name>
</gene>
<evidence type="ECO:0000313" key="2">
    <source>
        <dbReference type="EMBL" id="CAG8274738.1"/>
    </source>
</evidence>
<dbReference type="AlphaFoldDB" id="A0A9W4IGK2"/>
<dbReference type="Gene3D" id="3.20.20.190">
    <property type="entry name" value="Phosphatidylinositol (PI) phosphodiesterase"/>
    <property type="match status" value="1"/>
</dbReference>
<proteinExistence type="predicted"/>
<comment type="caution">
    <text evidence="2">The sequence shown here is derived from an EMBL/GenBank/DDBJ whole genome shotgun (WGS) entry which is preliminary data.</text>
</comment>
<dbReference type="SMART" id="SM00148">
    <property type="entry name" value="PLCXc"/>
    <property type="match status" value="1"/>
</dbReference>
<feature type="domain" description="Phosphatidylinositol-specific phospholipase C X" evidence="1">
    <location>
        <begin position="281"/>
        <end position="431"/>
    </location>
</feature>
<dbReference type="SUPFAM" id="SSF51695">
    <property type="entry name" value="PLC-like phosphodiesterases"/>
    <property type="match status" value="1"/>
</dbReference>
<dbReference type="PANTHER" id="PTHR13593">
    <property type="match status" value="1"/>
</dbReference>
<dbReference type="Pfam" id="PF00388">
    <property type="entry name" value="PI-PLC-X"/>
    <property type="match status" value="1"/>
</dbReference>
<dbReference type="EMBL" id="CAJVNV010000615">
    <property type="protein sequence ID" value="CAG8274738.1"/>
    <property type="molecule type" value="Genomic_DNA"/>
</dbReference>
<dbReference type="InterPro" id="IPR051057">
    <property type="entry name" value="PI-PLC_domain"/>
</dbReference>